<dbReference type="PROSITE" id="PS50235">
    <property type="entry name" value="USP_3"/>
    <property type="match status" value="1"/>
</dbReference>
<dbReference type="PANTHER" id="PTHR21646">
    <property type="entry name" value="UBIQUITIN CARBOXYL-TERMINAL HYDROLASE"/>
    <property type="match status" value="1"/>
</dbReference>
<dbReference type="InterPro" id="IPR038765">
    <property type="entry name" value="Papain-like_cys_pep_sf"/>
</dbReference>
<dbReference type="Pfam" id="PF00443">
    <property type="entry name" value="UCH"/>
    <property type="match status" value="1"/>
</dbReference>
<dbReference type="STRING" id="948595.L2GT24"/>
<reference evidence="4" key="1">
    <citation type="submission" date="2011-03" db="EMBL/GenBank/DDBJ databases">
        <title>The genome sequence of Vavraia culicis strain floridensis.</title>
        <authorList>
            <consortium name="The Broad Institute Genome Sequencing Platform"/>
            <person name="Cuomo C."/>
            <person name="Becnel J."/>
            <person name="Sanscrainte N."/>
            <person name="Young S.K."/>
            <person name="Zeng Q."/>
            <person name="Gargeya S."/>
            <person name="Fitzgerald M."/>
            <person name="Haas B."/>
            <person name="Abouelleil A."/>
            <person name="Alvarado L."/>
            <person name="Arachchi H.M."/>
            <person name="Berlin A."/>
            <person name="Chapman S.B."/>
            <person name="Gearin G."/>
            <person name="Goldberg J."/>
            <person name="Griggs A."/>
            <person name="Gujja S."/>
            <person name="Hansen M."/>
            <person name="Heiman D."/>
            <person name="Howarth C."/>
            <person name="Larimer J."/>
            <person name="Lui A."/>
            <person name="MacDonald P.J.P."/>
            <person name="McCowen C."/>
            <person name="Montmayeur A."/>
            <person name="Murphy C."/>
            <person name="Neiman D."/>
            <person name="Pearson M."/>
            <person name="Priest M."/>
            <person name="Roberts A."/>
            <person name="Saif S."/>
            <person name="Shea T."/>
            <person name="Sisk P."/>
            <person name="Stolte C."/>
            <person name="Sykes S."/>
            <person name="Wortman J."/>
            <person name="Nusbaum C."/>
            <person name="Birren B."/>
        </authorList>
    </citation>
    <scope>NUCLEOTIDE SEQUENCE [LARGE SCALE GENOMIC DNA]</scope>
    <source>
        <strain evidence="4">floridensis</strain>
    </source>
</reference>
<accession>L2GT24</accession>
<dbReference type="InterPro" id="IPR018200">
    <property type="entry name" value="USP_CS"/>
</dbReference>
<dbReference type="AlphaFoldDB" id="L2GT24"/>
<dbReference type="RefSeq" id="XP_008075114.1">
    <property type="nucleotide sequence ID" value="XM_008076923.1"/>
</dbReference>
<dbReference type="InterPro" id="IPR028889">
    <property type="entry name" value="USP"/>
</dbReference>
<dbReference type="EMBL" id="GL877446">
    <property type="protein sequence ID" value="ELA46423.1"/>
    <property type="molecule type" value="Genomic_DNA"/>
</dbReference>
<feature type="domain" description="USP" evidence="2">
    <location>
        <begin position="268"/>
        <end position="882"/>
    </location>
</feature>
<dbReference type="InParanoid" id="L2GT24"/>
<evidence type="ECO:0000313" key="4">
    <source>
        <dbReference type="Proteomes" id="UP000011081"/>
    </source>
</evidence>
<gene>
    <name evidence="3" type="ORF">VCUG_02101</name>
</gene>
<feature type="region of interest" description="Disordered" evidence="1">
    <location>
        <begin position="162"/>
        <end position="184"/>
    </location>
</feature>
<dbReference type="GeneID" id="19879968"/>
<name>L2GT24_VAVCU</name>
<dbReference type="GO" id="GO:0004843">
    <property type="term" value="F:cysteine-type deubiquitinase activity"/>
    <property type="evidence" value="ECO:0007669"/>
    <property type="project" value="InterPro"/>
</dbReference>
<dbReference type="GO" id="GO:0016579">
    <property type="term" value="P:protein deubiquitination"/>
    <property type="evidence" value="ECO:0007669"/>
    <property type="project" value="InterPro"/>
</dbReference>
<evidence type="ECO:0000259" key="2">
    <source>
        <dbReference type="PROSITE" id="PS50235"/>
    </source>
</evidence>
<evidence type="ECO:0000256" key="1">
    <source>
        <dbReference type="SAM" id="MobiDB-lite"/>
    </source>
</evidence>
<feature type="region of interest" description="Disordered" evidence="1">
    <location>
        <begin position="465"/>
        <end position="488"/>
    </location>
</feature>
<dbReference type="Proteomes" id="UP000011081">
    <property type="component" value="Unassembled WGS sequence"/>
</dbReference>
<dbReference type="InterPro" id="IPR001394">
    <property type="entry name" value="Peptidase_C19_UCH"/>
</dbReference>
<proteinExistence type="predicted"/>
<dbReference type="InterPro" id="IPR050185">
    <property type="entry name" value="Ub_carboxyl-term_hydrolase"/>
</dbReference>
<feature type="compositionally biased region" description="Basic and acidic residues" evidence="1">
    <location>
        <begin position="466"/>
        <end position="486"/>
    </location>
</feature>
<dbReference type="HOGENOM" id="CLU_326301_0_0_1"/>
<evidence type="ECO:0000313" key="3">
    <source>
        <dbReference type="EMBL" id="ELA46423.1"/>
    </source>
</evidence>
<dbReference type="Gene3D" id="3.90.70.10">
    <property type="entry name" value="Cysteine proteinases"/>
    <property type="match status" value="2"/>
</dbReference>
<dbReference type="VEuPathDB" id="MicrosporidiaDB:VCUG_02101"/>
<dbReference type="SUPFAM" id="SSF54001">
    <property type="entry name" value="Cysteine proteinases"/>
    <property type="match status" value="1"/>
</dbReference>
<sequence length="883" mass="99051">MNEKINCHFHLQTNTHTVDKKVSVSAEENIFNVVRTLFFDDGMDVKVLLREYEIVIGDVRVGRDGNVEEIVGGDVRVCRDGNVEEIVGGDVRVCRDGNVEEIVGGDVRDGDVHDRIAHGNGCVDKNVQTKCSTDDDTDKDWISVGCTDQGVAKSTCMHGDELQRTGRVSRGANESEEENGKKNETNDASEVYACAFDQKANKFCATTHEMRAGACPAADIARDSTRSAGSTAVSDTSVKNFLISVPHQNDVLKVKIRQKGAQAPPTKKGFANLGNTCYMNSALQCMVDLPLLTTFIRTNTFTGRLTNAYKDLLTEYAGDSRVIVPAEFRKCVVECTKRFYGCKEQDASEFLICVIERMCEEMKGDEGAERVNSTVECGVESMRMHANEFNLFRKKNDNIFTALFFSWLSSSLTCQTCRNMKEKGEAFLSLELPIPNEMSCHPSVILTFKERRELMGGKLCVRRRTGREEAHDDEPVRGGTHRRDGTSYKNVPNNGRTFVKSIKIFVESSLTVKDLLTRTAQKYKTANLVAVANAKAFAVLRDSDLVSHHKEIFVFEYDPAKEYVWIRLSVCSFVFYTCEIDVPFLVEVRKCDNGMIEGLFGEIMCYVDEENCYGGDGTCRNGACRECTSERGVSGGEHKDEERDENNNVIGGSACDLNSAGHNGADPSGAGSAANPAANHGSAARQIGDRFKKIYEYFTINFSPMNKLKIESTMFPLASAHIKEKRLIKLIGKNYNLRHKIYNEKRGTIKLEDCIDLFLSKEYLGLDNRLVCTHCDRITVHSKKYEIVFLPKYLIIQLKRFNFNGDYQRKIKTFVDFQSILIINAVRYRLRSTCNHVEIGIGSGHYMAYFYGDRMMCANDSVVSDVKDVSKGNAYVLFYERVE</sequence>
<organism evidence="3 4">
    <name type="scientific">Vavraia culicis (isolate floridensis)</name>
    <name type="common">Microsporidian parasite</name>
    <dbReference type="NCBI Taxonomy" id="948595"/>
    <lineage>
        <taxon>Eukaryota</taxon>
        <taxon>Fungi</taxon>
        <taxon>Fungi incertae sedis</taxon>
        <taxon>Microsporidia</taxon>
        <taxon>Pleistophoridae</taxon>
        <taxon>Vavraia</taxon>
    </lineage>
</organism>
<dbReference type="OrthoDB" id="2195025at2759"/>
<protein>
    <recommendedName>
        <fullName evidence="2">USP domain-containing protein</fullName>
    </recommendedName>
</protein>
<keyword evidence="4" id="KW-1185">Reference proteome</keyword>
<dbReference type="PROSITE" id="PS00972">
    <property type="entry name" value="USP_1"/>
    <property type="match status" value="1"/>
</dbReference>